<dbReference type="InterPro" id="IPR002495">
    <property type="entry name" value="Glyco_trans_8"/>
</dbReference>
<dbReference type="RefSeq" id="WP_014080559.1">
    <property type="nucleotide sequence ID" value="NC_015977.1"/>
</dbReference>
<dbReference type="GO" id="GO:0046872">
    <property type="term" value="F:metal ion binding"/>
    <property type="evidence" value="ECO:0007669"/>
    <property type="project" value="UniProtKB-KW"/>
</dbReference>
<evidence type="ECO:0000256" key="2">
    <source>
        <dbReference type="ARBA" id="ARBA00022679"/>
    </source>
</evidence>
<dbReference type="STRING" id="585394.RHOM_12200"/>
<dbReference type="KEGG" id="rho:RHOM_12200"/>
<reference evidence="5 6" key="1">
    <citation type="journal article" date="2015" name="Genome Announc.">
        <title>Complete genome sequence of the human gut symbiont Roseburia hominis.</title>
        <authorList>
            <person name="Travis A.J."/>
            <person name="Kelly D."/>
            <person name="Flint H.J."/>
            <person name="Aminov R.I."/>
        </authorList>
    </citation>
    <scope>NUCLEOTIDE SEQUENCE [LARGE SCALE GENOMIC DNA]</scope>
    <source>
        <strain evidence="6">DSM 16839 / JCM 17582 / NCIMB 14029 / A2-183</strain>
    </source>
</reference>
<dbReference type="eggNOG" id="COG1442">
    <property type="taxonomic scope" value="Bacteria"/>
</dbReference>
<dbReference type="GeneID" id="93724176"/>
<protein>
    <submittedName>
        <fullName evidence="5">Glycosyl transferase, family 8</fullName>
    </submittedName>
</protein>
<dbReference type="Proteomes" id="UP000008178">
    <property type="component" value="Chromosome"/>
</dbReference>
<dbReference type="GO" id="GO:0016757">
    <property type="term" value="F:glycosyltransferase activity"/>
    <property type="evidence" value="ECO:0007669"/>
    <property type="project" value="UniProtKB-KW"/>
</dbReference>
<keyword evidence="3" id="KW-0479">Metal-binding</keyword>
<evidence type="ECO:0000259" key="4">
    <source>
        <dbReference type="Pfam" id="PF14393"/>
    </source>
</evidence>
<dbReference type="AlphaFoldDB" id="G2T560"/>
<dbReference type="Pfam" id="PF01501">
    <property type="entry name" value="Glyco_transf_8"/>
    <property type="match status" value="1"/>
</dbReference>
<sequence>MSENKVVIAGIDEGKDFYQVQNNEFVYENAKKDKTVYQVLKEDLYREIGTQLAIKPDGDYIGMMQYRRFFTQQAEYDKPYIGETYLNDKTARKYGLNTFSISDVMKSAQIIYPEMVVTRAYDARNVREYFAKFDKKHDAEHFVVFENALKEKYPEYSSEFESYMKSGKMVLCNMFLMKRELFVTYNKMVESVLAVLDEKLDMRYASYEQTKEYSMFTAVMLATFCRYQEKQGVTVRELPVVEFEDVTVKTELKPAFEHNNVAMVLASSDFYTIYLSAMLESIVENASDENNYDINVLESGIRPDNKEALKLIAEGHENVSIRFYNVKEKMANIHLKATGHISVETYYRLLIPEIFINYDKVLFLDSDMTVHADVAELFHMDVTGYMVAAAHDQCCAAFLNGSDKSFAKYCRESLKLKNVHDYFQAGVMLLNLTRFREKYTQKEIFEIATKRQYRYVDQDIMNVLCQGEVKHLDLEWDCFPDFGPYEYEFMPYYLQKQYAVARKNPKICHHTGPNKPWSELFADTMQTEHFWRRARKSPLYEQILFRTMMTASGAFWSGEIVGKKKSTKIKNKIKYGFIVPAANGMFPRGTKRRKSAIKFYYGIRRKEIPTWELDD</sequence>
<accession>G2T560</accession>
<keyword evidence="2 5" id="KW-0808">Transferase</keyword>
<evidence type="ECO:0000313" key="5">
    <source>
        <dbReference type="EMBL" id="AEN97548.1"/>
    </source>
</evidence>
<dbReference type="SUPFAM" id="SSF53448">
    <property type="entry name" value="Nucleotide-diphospho-sugar transferases"/>
    <property type="match status" value="1"/>
</dbReference>
<dbReference type="OrthoDB" id="9798746at2"/>
<dbReference type="HOGENOM" id="CLU_028259_0_0_9"/>
<keyword evidence="1" id="KW-0328">Glycosyltransferase</keyword>
<keyword evidence="6" id="KW-1185">Reference proteome</keyword>
<dbReference type="PANTHER" id="PTHR13778:SF47">
    <property type="entry name" value="LIPOPOLYSACCHARIDE 1,3-GALACTOSYLTRANSFERASE"/>
    <property type="match status" value="1"/>
</dbReference>
<dbReference type="EMBL" id="CP003040">
    <property type="protein sequence ID" value="AEN97548.1"/>
    <property type="molecule type" value="Genomic_DNA"/>
</dbReference>
<feature type="domain" description="DUF4422" evidence="4">
    <location>
        <begin position="57"/>
        <end position="226"/>
    </location>
</feature>
<dbReference type="Pfam" id="PF14393">
    <property type="entry name" value="DUF4422"/>
    <property type="match status" value="1"/>
</dbReference>
<dbReference type="InterPro" id="IPR050748">
    <property type="entry name" value="Glycosyltrans_8_dom-fam"/>
</dbReference>
<evidence type="ECO:0000256" key="1">
    <source>
        <dbReference type="ARBA" id="ARBA00022676"/>
    </source>
</evidence>
<dbReference type="InterPro" id="IPR025536">
    <property type="entry name" value="DUF4422"/>
</dbReference>
<organism evidence="5 6">
    <name type="scientific">Roseburia hominis (strain DSM 16839 / JCM 17582 / NCIMB 14029 / A2-183)</name>
    <dbReference type="NCBI Taxonomy" id="585394"/>
    <lineage>
        <taxon>Bacteria</taxon>
        <taxon>Bacillati</taxon>
        <taxon>Bacillota</taxon>
        <taxon>Clostridia</taxon>
        <taxon>Lachnospirales</taxon>
        <taxon>Lachnospiraceae</taxon>
        <taxon>Roseburia</taxon>
    </lineage>
</organism>
<dbReference type="CDD" id="cd04194">
    <property type="entry name" value="GT8_A4GalT_like"/>
    <property type="match status" value="1"/>
</dbReference>
<dbReference type="Gene3D" id="3.90.550.10">
    <property type="entry name" value="Spore Coat Polysaccharide Biosynthesis Protein SpsA, Chain A"/>
    <property type="match status" value="1"/>
</dbReference>
<evidence type="ECO:0000313" key="6">
    <source>
        <dbReference type="Proteomes" id="UP000008178"/>
    </source>
</evidence>
<name>G2T560_ROSHA</name>
<dbReference type="PANTHER" id="PTHR13778">
    <property type="entry name" value="GLYCOSYLTRANSFERASE 8 DOMAIN-CONTAINING PROTEIN"/>
    <property type="match status" value="1"/>
</dbReference>
<evidence type="ECO:0000256" key="3">
    <source>
        <dbReference type="ARBA" id="ARBA00022723"/>
    </source>
</evidence>
<proteinExistence type="predicted"/>
<dbReference type="InterPro" id="IPR029044">
    <property type="entry name" value="Nucleotide-diphossugar_trans"/>
</dbReference>
<gene>
    <name evidence="5" type="ordered locus">RHOM_12200</name>
</gene>